<dbReference type="GO" id="GO:0003924">
    <property type="term" value="F:GTPase activity"/>
    <property type="evidence" value="ECO:0007669"/>
    <property type="project" value="InterPro"/>
</dbReference>
<organism evidence="7 8">
    <name type="scientific">Clathrus columnatus</name>
    <dbReference type="NCBI Taxonomy" id="1419009"/>
    <lineage>
        <taxon>Eukaryota</taxon>
        <taxon>Fungi</taxon>
        <taxon>Dikarya</taxon>
        <taxon>Basidiomycota</taxon>
        <taxon>Agaricomycotina</taxon>
        <taxon>Agaricomycetes</taxon>
        <taxon>Phallomycetidae</taxon>
        <taxon>Phallales</taxon>
        <taxon>Clathraceae</taxon>
        <taxon>Clathrus</taxon>
    </lineage>
</organism>
<evidence type="ECO:0000256" key="6">
    <source>
        <dbReference type="SAM" id="MobiDB-lite"/>
    </source>
</evidence>
<dbReference type="GO" id="GO:0005834">
    <property type="term" value="C:heterotrimeric G-protein complex"/>
    <property type="evidence" value="ECO:0007669"/>
    <property type="project" value="TreeGrafter"/>
</dbReference>
<dbReference type="GO" id="GO:0005737">
    <property type="term" value="C:cytoplasm"/>
    <property type="evidence" value="ECO:0007669"/>
    <property type="project" value="TreeGrafter"/>
</dbReference>
<evidence type="ECO:0000313" key="7">
    <source>
        <dbReference type="EMBL" id="GJJ13078.1"/>
    </source>
</evidence>
<dbReference type="SUPFAM" id="SSF47895">
    <property type="entry name" value="Transducin (alpha subunit), insertion domain"/>
    <property type="match status" value="1"/>
</dbReference>
<dbReference type="Pfam" id="PF00503">
    <property type="entry name" value="G-alpha"/>
    <property type="match status" value="1"/>
</dbReference>
<evidence type="ECO:0000256" key="2">
    <source>
        <dbReference type="ARBA" id="ARBA00023134"/>
    </source>
</evidence>
<dbReference type="GO" id="GO:0007188">
    <property type="term" value="P:adenylate cyclase-modulating G protein-coupled receptor signaling pathway"/>
    <property type="evidence" value="ECO:0007669"/>
    <property type="project" value="TreeGrafter"/>
</dbReference>
<evidence type="ECO:0000256" key="4">
    <source>
        <dbReference type="PIRSR" id="PIRSR601019-1"/>
    </source>
</evidence>
<dbReference type="InterPro" id="IPR027417">
    <property type="entry name" value="P-loop_NTPase"/>
</dbReference>
<evidence type="ECO:0000256" key="5">
    <source>
        <dbReference type="PIRSR" id="PIRSR601019-2"/>
    </source>
</evidence>
<dbReference type="SMART" id="SM00275">
    <property type="entry name" value="G_alpha"/>
    <property type="match status" value="1"/>
</dbReference>
<feature type="binding site" evidence="5">
    <location>
        <position position="86"/>
    </location>
    <ligand>
        <name>Mg(2+)</name>
        <dbReference type="ChEBI" id="CHEBI:18420"/>
    </ligand>
</feature>
<dbReference type="GO" id="GO:0005525">
    <property type="term" value="F:GTP binding"/>
    <property type="evidence" value="ECO:0007669"/>
    <property type="project" value="UniProtKB-KW"/>
</dbReference>
<keyword evidence="3" id="KW-0807">Transducer</keyword>
<keyword evidence="2 4" id="KW-0342">GTP-binding</keyword>
<protein>
    <submittedName>
        <fullName evidence="7">Uncharacterized protein</fullName>
    </submittedName>
</protein>
<proteinExistence type="predicted"/>
<keyword evidence="8" id="KW-1185">Reference proteome</keyword>
<dbReference type="PRINTS" id="PR00318">
    <property type="entry name" value="GPROTEINA"/>
</dbReference>
<dbReference type="Gene3D" id="1.10.400.10">
    <property type="entry name" value="GI Alpha 1, domain 2-like"/>
    <property type="match status" value="1"/>
</dbReference>
<reference evidence="7" key="1">
    <citation type="submission" date="2021-10" db="EMBL/GenBank/DDBJ databases">
        <title>De novo Genome Assembly of Clathrus columnatus (Basidiomycota, Fungi) Using Illumina and Nanopore Sequence Data.</title>
        <authorList>
            <person name="Ogiso-Tanaka E."/>
            <person name="Itagaki H."/>
            <person name="Hosoya T."/>
            <person name="Hosaka K."/>
        </authorList>
    </citation>
    <scope>NUCLEOTIDE SEQUENCE</scope>
    <source>
        <strain evidence="7">MO-923</strain>
    </source>
</reference>
<dbReference type="GO" id="GO:0031683">
    <property type="term" value="F:G-protein beta/gamma-subunit complex binding"/>
    <property type="evidence" value="ECO:0007669"/>
    <property type="project" value="InterPro"/>
</dbReference>
<evidence type="ECO:0000313" key="8">
    <source>
        <dbReference type="Proteomes" id="UP001050691"/>
    </source>
</evidence>
<gene>
    <name evidence="7" type="ORF">Clacol_007328</name>
</gene>
<dbReference type="PANTHER" id="PTHR10218:SF360">
    <property type="entry name" value="GUANINE NUCLEOTIDE-BINDING PROTEIN SUBUNIT ALPHA HOMOLOG"/>
    <property type="match status" value="1"/>
</dbReference>
<dbReference type="SUPFAM" id="SSF52540">
    <property type="entry name" value="P-loop containing nucleoside triphosphate hydrolases"/>
    <property type="match status" value="1"/>
</dbReference>
<feature type="compositionally biased region" description="Basic and acidic residues" evidence="6">
    <location>
        <begin position="36"/>
        <end position="48"/>
    </location>
</feature>
<dbReference type="InterPro" id="IPR011025">
    <property type="entry name" value="GproteinA_insert"/>
</dbReference>
<dbReference type="EMBL" id="BPWL01000008">
    <property type="protein sequence ID" value="GJJ13078.1"/>
    <property type="molecule type" value="Genomic_DNA"/>
</dbReference>
<dbReference type="GO" id="GO:0046872">
    <property type="term" value="F:metal ion binding"/>
    <property type="evidence" value="ECO:0007669"/>
    <property type="project" value="UniProtKB-KW"/>
</dbReference>
<dbReference type="Gene3D" id="3.40.50.300">
    <property type="entry name" value="P-loop containing nucleotide triphosphate hydrolases"/>
    <property type="match status" value="3"/>
</dbReference>
<dbReference type="Proteomes" id="UP001050691">
    <property type="component" value="Unassembled WGS sequence"/>
</dbReference>
<keyword evidence="5" id="KW-0479">Metal-binding</keyword>
<dbReference type="PROSITE" id="PS51882">
    <property type="entry name" value="G_ALPHA"/>
    <property type="match status" value="1"/>
</dbReference>
<evidence type="ECO:0000256" key="1">
    <source>
        <dbReference type="ARBA" id="ARBA00022741"/>
    </source>
</evidence>
<dbReference type="InterPro" id="IPR001019">
    <property type="entry name" value="Gprotein_alpha_su"/>
</dbReference>
<name>A0AAV5AK58_9AGAM</name>
<feature type="binding site" evidence="4">
    <location>
        <begin position="82"/>
        <end position="87"/>
    </location>
    <ligand>
        <name>GTP</name>
        <dbReference type="ChEBI" id="CHEBI:37565"/>
    </ligand>
</feature>
<accession>A0AAV5AK58</accession>
<dbReference type="AlphaFoldDB" id="A0AAV5AK58"/>
<dbReference type="PANTHER" id="PTHR10218">
    <property type="entry name" value="GTP-BINDING PROTEIN ALPHA SUBUNIT"/>
    <property type="match status" value="1"/>
</dbReference>
<dbReference type="GO" id="GO:0001664">
    <property type="term" value="F:G protein-coupled receptor binding"/>
    <property type="evidence" value="ECO:0007669"/>
    <property type="project" value="TreeGrafter"/>
</dbReference>
<evidence type="ECO:0000256" key="3">
    <source>
        <dbReference type="ARBA" id="ARBA00023224"/>
    </source>
</evidence>
<keyword evidence="5" id="KW-0460">Magnesium</keyword>
<sequence length="531" mass="59773">MPRVRGRSNASILRTLASDTDDPLTRALQPSSSETSSEREERLRTEREAKRISDEIDEELRRERVALKKKKPVRLLLLGQSESGKSTTLKNFQIHYAPQSWRDERAAWKTVIQLNLIRSVALVIDAIASLEENAIVTPVFSEHSSGASSNPSSSQFQGITPGDLVARYSSLMVRLKVAERILQCRLSPSDSEEPGDYRSFTVDDTSPPLLIGSQAVLRPTQEFFVRSSGSSSWKSRFLRRVSTSSQPNGLSERNSTDYSFRSSFDLRSPSDVRSSDGHETASPSAILYAALPEMRALWLDPEVQGALLMFEHRNAVGSSPLSYVGSRIEDFPGFFLPHADRIASPAYEPSDGIIPAFVVVIKLIAHDVIRARLRTMGVQEHRFTFERGIDAGREWRVYDIGGSRSQEDSITLWRTLCRSPLLTQVQLILFLNKVKISGYIIDLLRRKLAHGVRIARYVTSFADRSNDPDTVCKSRKDFKQKFKEIQRQHSPRPRPYYVYLTAVTDTKATGVTLGIVREGILRANLQKADFI</sequence>
<keyword evidence="1 4" id="KW-0547">Nucleotide-binding</keyword>
<feature type="region of interest" description="Disordered" evidence="6">
    <location>
        <begin position="1"/>
        <end position="48"/>
    </location>
</feature>
<comment type="caution">
    <text evidence="7">The sequence shown here is derived from an EMBL/GenBank/DDBJ whole genome shotgun (WGS) entry which is preliminary data.</text>
</comment>